<reference evidence="1" key="2">
    <citation type="journal article" date="2015" name="Data Brief">
        <title>Shoot transcriptome of the giant reed, Arundo donax.</title>
        <authorList>
            <person name="Barrero R.A."/>
            <person name="Guerrero F.D."/>
            <person name="Moolhuijzen P."/>
            <person name="Goolsby J.A."/>
            <person name="Tidwell J."/>
            <person name="Bellgard S.E."/>
            <person name="Bellgard M.I."/>
        </authorList>
    </citation>
    <scope>NUCLEOTIDE SEQUENCE</scope>
    <source>
        <tissue evidence="1">Shoot tissue taken approximately 20 cm above the soil surface</tissue>
    </source>
</reference>
<proteinExistence type="predicted"/>
<sequence length="63" mass="7065">MLHLVPFSSRLIPSPHNVMSQSSAPWVDTNHFSERHNAWDGVSTPQIKSRNLTTAETTFGQCN</sequence>
<organism evidence="1">
    <name type="scientific">Arundo donax</name>
    <name type="common">Giant reed</name>
    <name type="synonym">Donax arundinaceus</name>
    <dbReference type="NCBI Taxonomy" id="35708"/>
    <lineage>
        <taxon>Eukaryota</taxon>
        <taxon>Viridiplantae</taxon>
        <taxon>Streptophyta</taxon>
        <taxon>Embryophyta</taxon>
        <taxon>Tracheophyta</taxon>
        <taxon>Spermatophyta</taxon>
        <taxon>Magnoliopsida</taxon>
        <taxon>Liliopsida</taxon>
        <taxon>Poales</taxon>
        <taxon>Poaceae</taxon>
        <taxon>PACMAD clade</taxon>
        <taxon>Arundinoideae</taxon>
        <taxon>Arundineae</taxon>
        <taxon>Arundo</taxon>
    </lineage>
</organism>
<accession>A0A0A8YM06</accession>
<dbReference type="EMBL" id="GBRH01270361">
    <property type="protein sequence ID" value="JAD27534.1"/>
    <property type="molecule type" value="Transcribed_RNA"/>
</dbReference>
<name>A0A0A8YM06_ARUDO</name>
<reference evidence="1" key="1">
    <citation type="submission" date="2014-09" db="EMBL/GenBank/DDBJ databases">
        <authorList>
            <person name="Magalhaes I.L.F."/>
            <person name="Oliveira U."/>
            <person name="Santos F.R."/>
            <person name="Vidigal T.H.D.A."/>
            <person name="Brescovit A.D."/>
            <person name="Santos A.J."/>
        </authorList>
    </citation>
    <scope>NUCLEOTIDE SEQUENCE</scope>
    <source>
        <tissue evidence="1">Shoot tissue taken approximately 20 cm above the soil surface</tissue>
    </source>
</reference>
<protein>
    <submittedName>
        <fullName evidence="1">Uncharacterized protein</fullName>
    </submittedName>
</protein>
<dbReference type="AlphaFoldDB" id="A0A0A8YM06"/>
<evidence type="ECO:0000313" key="1">
    <source>
        <dbReference type="EMBL" id="JAD27534.1"/>
    </source>
</evidence>